<feature type="domain" description="MucB/RseB N-terminal" evidence="6">
    <location>
        <begin position="31"/>
        <end position="205"/>
    </location>
</feature>
<evidence type="ECO:0000259" key="6">
    <source>
        <dbReference type="Pfam" id="PF03888"/>
    </source>
</evidence>
<organism evidence="8 9">
    <name type="scientific">Pseudomethylobacillus aquaticus</name>
    <dbReference type="NCBI Taxonomy" id="2676064"/>
    <lineage>
        <taxon>Bacteria</taxon>
        <taxon>Pseudomonadati</taxon>
        <taxon>Pseudomonadota</taxon>
        <taxon>Betaproteobacteria</taxon>
        <taxon>Nitrosomonadales</taxon>
        <taxon>Methylophilaceae</taxon>
        <taxon>Pseudomethylobacillus</taxon>
    </lineage>
</organism>
<dbReference type="GO" id="GO:0030288">
    <property type="term" value="C:outer membrane-bounded periplasmic space"/>
    <property type="evidence" value="ECO:0007669"/>
    <property type="project" value="TreeGrafter"/>
</dbReference>
<keyword evidence="4" id="KW-0574">Periplasm</keyword>
<dbReference type="Gene3D" id="3.30.200.100">
    <property type="entry name" value="MucB/RseB, C-terminal domain"/>
    <property type="match status" value="1"/>
</dbReference>
<evidence type="ECO:0000256" key="4">
    <source>
        <dbReference type="ARBA" id="ARBA00022764"/>
    </source>
</evidence>
<dbReference type="PIRSF" id="PIRSF005427">
    <property type="entry name" value="RseB"/>
    <property type="match status" value="1"/>
</dbReference>
<accession>A0A3N0V7C2</accession>
<dbReference type="InterPro" id="IPR038484">
    <property type="entry name" value="MucB/RseB_C_sf"/>
</dbReference>
<feature type="signal peptide" evidence="5">
    <location>
        <begin position="1"/>
        <end position="22"/>
    </location>
</feature>
<dbReference type="Gene3D" id="2.50.20.10">
    <property type="entry name" value="Lipoprotein localisation LolA/LolB/LppX"/>
    <property type="match status" value="1"/>
</dbReference>
<dbReference type="SUPFAM" id="SSF89392">
    <property type="entry name" value="Prokaryotic lipoproteins and lipoprotein localization factors"/>
    <property type="match status" value="1"/>
</dbReference>
<evidence type="ECO:0000256" key="5">
    <source>
        <dbReference type="SAM" id="SignalP"/>
    </source>
</evidence>
<dbReference type="Pfam" id="PF17188">
    <property type="entry name" value="MucB_RseB_C"/>
    <property type="match status" value="1"/>
</dbReference>
<proteinExistence type="inferred from homology"/>
<dbReference type="RefSeq" id="WP_123236503.1">
    <property type="nucleotide sequence ID" value="NZ_RJVP01000001.1"/>
</dbReference>
<dbReference type="AlphaFoldDB" id="A0A3N0V7C2"/>
<evidence type="ECO:0000313" key="8">
    <source>
        <dbReference type="EMBL" id="ROH88512.1"/>
    </source>
</evidence>
<sequence>MRSAAPAYLLALCLVWTTAGHAENQPEDGWSWLQKTAQAARDLSYRGIFVYQGVNTNSKSVQITHMNYGQGEYARIVVLDGAPREILRQGNDVVVFNARDEKVVIEKRKDKNMFPALLPVDMTALKQSYHSKLGATERIGGRDAQLVYLEAKDGYRYSYKLWVDREYGLLLKSMLLNERQEPVEQIAFSQLNLLDTQNMDWFQPKVDVRKPYVMEEVTDQAGLAQAEVWQLGALPAGFHKIDHVVRKLPNKPAPVSQLIFSDGLANVSMFIEAVSNPATPIRLGHRGVGPTNMFVNVSNGYQTVVVGEVPASTLMQISNSISFKSSPLSYKK</sequence>
<dbReference type="GO" id="GO:0032885">
    <property type="term" value="P:regulation of polysaccharide biosynthetic process"/>
    <property type="evidence" value="ECO:0007669"/>
    <property type="project" value="TreeGrafter"/>
</dbReference>
<dbReference type="InterPro" id="IPR029046">
    <property type="entry name" value="LolA/LolB/LppX"/>
</dbReference>
<comment type="caution">
    <text evidence="8">The sequence shown here is derived from an EMBL/GenBank/DDBJ whole genome shotgun (WGS) entry which is preliminary data.</text>
</comment>
<evidence type="ECO:0000256" key="3">
    <source>
        <dbReference type="ARBA" id="ARBA00022729"/>
    </source>
</evidence>
<evidence type="ECO:0000256" key="2">
    <source>
        <dbReference type="ARBA" id="ARBA00008150"/>
    </source>
</evidence>
<dbReference type="GO" id="GO:0045152">
    <property type="term" value="F:antisigma factor binding"/>
    <property type="evidence" value="ECO:0007669"/>
    <property type="project" value="TreeGrafter"/>
</dbReference>
<dbReference type="Pfam" id="PF03888">
    <property type="entry name" value="MucB_RseB"/>
    <property type="match status" value="1"/>
</dbReference>
<reference evidence="8 9" key="1">
    <citation type="submission" date="2018-10" db="EMBL/GenBank/DDBJ databases">
        <authorList>
            <person name="Chen W.-M."/>
        </authorList>
    </citation>
    <scope>NUCLEOTIDE SEQUENCE [LARGE SCALE GENOMIC DNA]</scope>
    <source>
        <strain evidence="8 9">H-5</strain>
    </source>
</reference>
<evidence type="ECO:0000256" key="1">
    <source>
        <dbReference type="ARBA" id="ARBA00004418"/>
    </source>
</evidence>
<dbReference type="Proteomes" id="UP000275137">
    <property type="component" value="Unassembled WGS sequence"/>
</dbReference>
<dbReference type="InterPro" id="IPR033434">
    <property type="entry name" value="MucB/RseB_N"/>
</dbReference>
<dbReference type="PANTHER" id="PTHR38782">
    <property type="match status" value="1"/>
</dbReference>
<evidence type="ECO:0000259" key="7">
    <source>
        <dbReference type="Pfam" id="PF17188"/>
    </source>
</evidence>
<dbReference type="InterPro" id="IPR033436">
    <property type="entry name" value="MucB/RseB_C"/>
</dbReference>
<dbReference type="PANTHER" id="PTHR38782:SF1">
    <property type="entry name" value="SIGMA-E FACTOR REGULATORY PROTEIN RSEB"/>
    <property type="match status" value="1"/>
</dbReference>
<name>A0A3N0V7C2_9PROT</name>
<protein>
    <submittedName>
        <fullName evidence="8">Transcriptional regulator</fullName>
    </submittedName>
</protein>
<keyword evidence="3 5" id="KW-0732">Signal</keyword>
<feature type="chain" id="PRO_5017992471" evidence="5">
    <location>
        <begin position="23"/>
        <end position="332"/>
    </location>
</feature>
<comment type="similarity">
    <text evidence="2">Belongs to the RseB family.</text>
</comment>
<keyword evidence="9" id="KW-1185">Reference proteome</keyword>
<dbReference type="EMBL" id="RJVP01000001">
    <property type="protein sequence ID" value="ROH88512.1"/>
    <property type="molecule type" value="Genomic_DNA"/>
</dbReference>
<comment type="subcellular location">
    <subcellularLocation>
        <location evidence="1">Periplasm</location>
    </subcellularLocation>
</comment>
<feature type="domain" description="MucB/RseB C-terminal" evidence="7">
    <location>
        <begin position="225"/>
        <end position="321"/>
    </location>
</feature>
<evidence type="ECO:0000313" key="9">
    <source>
        <dbReference type="Proteomes" id="UP000275137"/>
    </source>
</evidence>
<dbReference type="InterPro" id="IPR005588">
    <property type="entry name" value="MucB_RseB"/>
</dbReference>
<gene>
    <name evidence="8" type="ORF">ED236_03430</name>
</gene>
<dbReference type="CDD" id="cd16327">
    <property type="entry name" value="RseB"/>
    <property type="match status" value="1"/>
</dbReference>